<keyword evidence="2" id="KW-0732">Signal</keyword>
<evidence type="ECO:0000313" key="5">
    <source>
        <dbReference type="Proteomes" id="UP000596977"/>
    </source>
</evidence>
<dbReference type="PANTHER" id="PTHR30438:SF2">
    <property type="entry name" value="MEMBRANE PROTEIN"/>
    <property type="match status" value="1"/>
</dbReference>
<evidence type="ECO:0000256" key="1">
    <source>
        <dbReference type="SAM" id="Coils"/>
    </source>
</evidence>
<feature type="domain" description="YbhG-like alpha-helical hairpin" evidence="3">
    <location>
        <begin position="80"/>
        <end position="198"/>
    </location>
</feature>
<dbReference type="SUPFAM" id="SSF111369">
    <property type="entry name" value="HlyD-like secretion proteins"/>
    <property type="match status" value="3"/>
</dbReference>
<dbReference type="Gene3D" id="2.40.50.100">
    <property type="match status" value="1"/>
</dbReference>
<dbReference type="PANTHER" id="PTHR30438">
    <property type="entry name" value="36 KDA ANTIGEN-RELATED"/>
    <property type="match status" value="1"/>
</dbReference>
<protein>
    <submittedName>
        <fullName evidence="4">Hemolysin secretion protein D</fullName>
    </submittedName>
</protein>
<feature type="coiled-coil region" evidence="1">
    <location>
        <begin position="113"/>
        <end position="164"/>
    </location>
</feature>
<name>A0A916R586_9HYPH</name>
<keyword evidence="1" id="KW-0175">Coiled coil</keyword>
<proteinExistence type="predicted"/>
<keyword evidence="5" id="KW-1185">Reference proteome</keyword>
<organism evidence="4 5">
    <name type="scientific">Pelagibacterium lentulum</name>
    <dbReference type="NCBI Taxonomy" id="2029865"/>
    <lineage>
        <taxon>Bacteria</taxon>
        <taxon>Pseudomonadati</taxon>
        <taxon>Pseudomonadota</taxon>
        <taxon>Alphaproteobacteria</taxon>
        <taxon>Hyphomicrobiales</taxon>
        <taxon>Devosiaceae</taxon>
        <taxon>Pelagibacterium</taxon>
    </lineage>
</organism>
<dbReference type="Proteomes" id="UP000596977">
    <property type="component" value="Unassembled WGS sequence"/>
</dbReference>
<evidence type="ECO:0000256" key="2">
    <source>
        <dbReference type="SAM" id="SignalP"/>
    </source>
</evidence>
<accession>A0A916R586</accession>
<dbReference type="InterPro" id="IPR059052">
    <property type="entry name" value="HH_YbhG-like"/>
</dbReference>
<comment type="caution">
    <text evidence="4">The sequence shown here is derived from an EMBL/GenBank/DDBJ whole genome shotgun (WGS) entry which is preliminary data.</text>
</comment>
<evidence type="ECO:0000259" key="3">
    <source>
        <dbReference type="Pfam" id="PF25881"/>
    </source>
</evidence>
<dbReference type="OrthoDB" id="8435523at2"/>
<feature type="signal peptide" evidence="2">
    <location>
        <begin position="1"/>
        <end position="21"/>
    </location>
</feature>
<dbReference type="EMBL" id="BMKB01000001">
    <property type="protein sequence ID" value="GGA38411.1"/>
    <property type="molecule type" value="Genomic_DNA"/>
</dbReference>
<sequence length="322" mass="34327">MKTRLLPVLVLLALVSLAGFALWSAQAPQPLIVQGEVEATRVDIAPRAAGQVKAIHVDMGQRVEPGDLLVELDSPQLLAGLQAAQAQLAVAQADRNRIHSTRPEAIAARRAEYEKAQADLVLAQATYERLSALTERSVASQQQLENAQNSLTAAQAGVEATEANLALATNGASPQERAVADAQVEQAQAAVHQIETDMAELTVYAPIGGEITSRVAEIGGLAGAGAPLLSIINLDDAWMTFNVREDLLDGLAIGDEFNVRLPALNDRVLAARVTAIDVLGSYANWRATKATGDFDLRTFEVRARPVEHIDGLRPGMSAIVEW</sequence>
<gene>
    <name evidence="4" type="ORF">GCM10011499_04760</name>
</gene>
<dbReference type="AlphaFoldDB" id="A0A916R586"/>
<dbReference type="RefSeq" id="WP_127073484.1">
    <property type="nucleotide sequence ID" value="NZ_BMKB01000001.1"/>
</dbReference>
<dbReference type="GO" id="GO:0005886">
    <property type="term" value="C:plasma membrane"/>
    <property type="evidence" value="ECO:0007669"/>
    <property type="project" value="TreeGrafter"/>
</dbReference>
<dbReference type="Gene3D" id="2.40.30.170">
    <property type="match status" value="1"/>
</dbReference>
<dbReference type="Gene3D" id="1.10.287.470">
    <property type="entry name" value="Helix hairpin bin"/>
    <property type="match status" value="1"/>
</dbReference>
<reference evidence="4 5" key="1">
    <citation type="journal article" date="2014" name="Int. J. Syst. Evol. Microbiol.">
        <title>Complete genome sequence of Corynebacterium casei LMG S-19264T (=DSM 44701T), isolated from a smear-ripened cheese.</title>
        <authorList>
            <consortium name="US DOE Joint Genome Institute (JGI-PGF)"/>
            <person name="Walter F."/>
            <person name="Albersmeier A."/>
            <person name="Kalinowski J."/>
            <person name="Ruckert C."/>
        </authorList>
    </citation>
    <scope>NUCLEOTIDE SEQUENCE [LARGE SCALE GENOMIC DNA]</scope>
    <source>
        <strain evidence="4 5">CGMCC 1.15896</strain>
    </source>
</reference>
<feature type="chain" id="PRO_5037596656" evidence="2">
    <location>
        <begin position="22"/>
        <end position="322"/>
    </location>
</feature>
<evidence type="ECO:0000313" key="4">
    <source>
        <dbReference type="EMBL" id="GGA38411.1"/>
    </source>
</evidence>
<dbReference type="Pfam" id="PF25881">
    <property type="entry name" value="HH_YBHG"/>
    <property type="match status" value="1"/>
</dbReference>